<feature type="domain" description="DUF7693" evidence="1">
    <location>
        <begin position="14"/>
        <end position="108"/>
    </location>
</feature>
<evidence type="ECO:0000259" key="1">
    <source>
        <dbReference type="Pfam" id="PF24745"/>
    </source>
</evidence>
<protein>
    <recommendedName>
        <fullName evidence="1">DUF7693 domain-containing protein</fullName>
    </recommendedName>
</protein>
<evidence type="ECO:0000313" key="2">
    <source>
        <dbReference type="EMBL" id="GLO37868.1"/>
    </source>
</evidence>
<dbReference type="AlphaFoldDB" id="A0AA37RCT7"/>
<sequence length="110" mass="12847">MTLDDCDNAPSVALTAREVCQVLREVVFERRTMTKVGSLNWEQVYACHFEVDVEGWRITIYNDCDELDYCERCVRPDGQRWDFDSGDRADPIALLSTWEHQSLERMLKAL</sequence>
<dbReference type="Proteomes" id="UP001161257">
    <property type="component" value="Unassembled WGS sequence"/>
</dbReference>
<comment type="caution">
    <text evidence="2">The sequence shown here is derived from an EMBL/GenBank/DDBJ whole genome shotgun (WGS) entry which is preliminary data.</text>
</comment>
<organism evidence="2 3">
    <name type="scientific">Pseudomonas putida</name>
    <name type="common">Arthrobacter siderocapsulatus</name>
    <dbReference type="NCBI Taxonomy" id="303"/>
    <lineage>
        <taxon>Bacteria</taxon>
        <taxon>Pseudomonadati</taxon>
        <taxon>Pseudomonadota</taxon>
        <taxon>Gammaproteobacteria</taxon>
        <taxon>Pseudomonadales</taxon>
        <taxon>Pseudomonadaceae</taxon>
        <taxon>Pseudomonas</taxon>
    </lineage>
</organism>
<accession>A0AA37RCT7</accession>
<dbReference type="Pfam" id="PF24745">
    <property type="entry name" value="DUF7693"/>
    <property type="match status" value="1"/>
</dbReference>
<dbReference type="EMBL" id="BSKJ01000013">
    <property type="protein sequence ID" value="GLO37868.1"/>
    <property type="molecule type" value="Genomic_DNA"/>
</dbReference>
<proteinExistence type="predicted"/>
<reference evidence="2" key="1">
    <citation type="submission" date="2023-01" db="EMBL/GenBank/DDBJ databases">
        <title>Whole-genome sequence of Pseudomonas putida NBRC 14671.</title>
        <authorList>
            <person name="Morohoshi T."/>
            <person name="Someya N."/>
        </authorList>
    </citation>
    <scope>NUCLEOTIDE SEQUENCE</scope>
    <source>
        <strain evidence="2">NBRC 14671</strain>
    </source>
</reference>
<evidence type="ECO:0000313" key="3">
    <source>
        <dbReference type="Proteomes" id="UP001161257"/>
    </source>
</evidence>
<name>A0AA37RCT7_PSEPU</name>
<dbReference type="InterPro" id="IPR056110">
    <property type="entry name" value="DUF7693"/>
</dbReference>
<dbReference type="RefSeq" id="WP_284356869.1">
    <property type="nucleotide sequence ID" value="NZ_BSKF01000016.1"/>
</dbReference>
<gene>
    <name evidence="2" type="ORF">PPUN14671_47050</name>
</gene>